<organism evidence="4 5">
    <name type="scientific">Geosporobacter subterraneus DSM 17957</name>
    <dbReference type="NCBI Taxonomy" id="1121919"/>
    <lineage>
        <taxon>Bacteria</taxon>
        <taxon>Bacillati</taxon>
        <taxon>Bacillota</taxon>
        <taxon>Clostridia</taxon>
        <taxon>Peptostreptococcales</taxon>
        <taxon>Thermotaleaceae</taxon>
        <taxon>Geosporobacter</taxon>
    </lineage>
</organism>
<dbReference type="AlphaFoldDB" id="A0A1M6DMB3"/>
<accession>A0A1M6DMB3</accession>
<dbReference type="RefSeq" id="WP_190014103.1">
    <property type="nucleotide sequence ID" value="NZ_FQZV01000006.1"/>
</dbReference>
<reference evidence="5" key="1">
    <citation type="submission" date="2016-11" db="EMBL/GenBank/DDBJ databases">
        <authorList>
            <person name="Varghese N."/>
            <person name="Submissions S."/>
        </authorList>
    </citation>
    <scope>NUCLEOTIDE SEQUENCE [LARGE SCALE GENOMIC DNA]</scope>
    <source>
        <strain evidence="5">DSM 17957</strain>
    </source>
</reference>
<feature type="transmembrane region" description="Helical" evidence="2">
    <location>
        <begin position="7"/>
        <end position="30"/>
    </location>
</feature>
<evidence type="ECO:0000256" key="1">
    <source>
        <dbReference type="SAM" id="MobiDB-lite"/>
    </source>
</evidence>
<proteinExistence type="predicted"/>
<sequence length="282" mass="32878">MKQWKQYGAFILILIAVDLILALLIVNFWGDDLVAYLEGKSMPAPKVNIQQEKTAEEKLPIEQEEKKEEKKEEKAPPAAVEKTDLPQEKKSPVAVIDLWGIKNIFSRIKNSLFVSSKADSQKQDGEELQKEKIIEMTKLSEKAVDQILTYSKKTEVPISMILAVIEQESGFDKNALGKDADRGLMQIIPVTEKWLCDKYGEAFNITYDPNQIFHEEYNIALGTIYLWHLRRAYPEDLHRIFTEYNRGYYKSKDLYEEKKSYETKYSQSIIRRMEKYKVFDSQ</sequence>
<keyword evidence="2" id="KW-0472">Membrane</keyword>
<dbReference type="Pfam" id="PF01464">
    <property type="entry name" value="SLT"/>
    <property type="match status" value="1"/>
</dbReference>
<evidence type="ECO:0000313" key="4">
    <source>
        <dbReference type="EMBL" id="SHI74271.1"/>
    </source>
</evidence>
<feature type="region of interest" description="Disordered" evidence="1">
    <location>
        <begin position="48"/>
        <end position="86"/>
    </location>
</feature>
<dbReference type="Proteomes" id="UP000184536">
    <property type="component" value="Unassembled WGS sequence"/>
</dbReference>
<evidence type="ECO:0000256" key="2">
    <source>
        <dbReference type="SAM" id="Phobius"/>
    </source>
</evidence>
<dbReference type="Gene3D" id="1.10.530.10">
    <property type="match status" value="1"/>
</dbReference>
<dbReference type="EMBL" id="FQZV01000006">
    <property type="protein sequence ID" value="SHI74271.1"/>
    <property type="molecule type" value="Genomic_DNA"/>
</dbReference>
<dbReference type="SUPFAM" id="SSF53955">
    <property type="entry name" value="Lysozyme-like"/>
    <property type="match status" value="1"/>
</dbReference>
<feature type="compositionally biased region" description="Basic and acidic residues" evidence="1">
    <location>
        <begin position="53"/>
        <end position="86"/>
    </location>
</feature>
<dbReference type="InterPro" id="IPR008258">
    <property type="entry name" value="Transglycosylase_SLT_dom_1"/>
</dbReference>
<keyword evidence="2" id="KW-0812">Transmembrane</keyword>
<protein>
    <submittedName>
        <fullName evidence="4">Transglycosylase SLT domain-containing protein</fullName>
    </submittedName>
</protein>
<name>A0A1M6DMB3_9FIRM</name>
<keyword evidence="2" id="KW-1133">Transmembrane helix</keyword>
<keyword evidence="5" id="KW-1185">Reference proteome</keyword>
<dbReference type="InterPro" id="IPR023346">
    <property type="entry name" value="Lysozyme-like_dom_sf"/>
</dbReference>
<dbReference type="STRING" id="1121919.SAMN02745975_00504"/>
<dbReference type="PANTHER" id="PTHR37423">
    <property type="entry name" value="SOLUBLE LYTIC MUREIN TRANSGLYCOSYLASE-RELATED"/>
    <property type="match status" value="1"/>
</dbReference>
<dbReference type="PANTHER" id="PTHR37423:SF2">
    <property type="entry name" value="MEMBRANE-BOUND LYTIC MUREIN TRANSGLYCOSYLASE C"/>
    <property type="match status" value="1"/>
</dbReference>
<feature type="domain" description="Transglycosylase SLT" evidence="3">
    <location>
        <begin position="148"/>
        <end position="264"/>
    </location>
</feature>
<evidence type="ECO:0000313" key="5">
    <source>
        <dbReference type="Proteomes" id="UP000184536"/>
    </source>
</evidence>
<evidence type="ECO:0000259" key="3">
    <source>
        <dbReference type="Pfam" id="PF01464"/>
    </source>
</evidence>
<gene>
    <name evidence="4" type="ORF">SAMN02745975_00504</name>
</gene>